<organism evidence="3 4">
    <name type="scientific">Stylosanthes scabra</name>
    <dbReference type="NCBI Taxonomy" id="79078"/>
    <lineage>
        <taxon>Eukaryota</taxon>
        <taxon>Viridiplantae</taxon>
        <taxon>Streptophyta</taxon>
        <taxon>Embryophyta</taxon>
        <taxon>Tracheophyta</taxon>
        <taxon>Spermatophyta</taxon>
        <taxon>Magnoliopsida</taxon>
        <taxon>eudicotyledons</taxon>
        <taxon>Gunneridae</taxon>
        <taxon>Pentapetalae</taxon>
        <taxon>rosids</taxon>
        <taxon>fabids</taxon>
        <taxon>Fabales</taxon>
        <taxon>Fabaceae</taxon>
        <taxon>Papilionoideae</taxon>
        <taxon>50 kb inversion clade</taxon>
        <taxon>dalbergioids sensu lato</taxon>
        <taxon>Dalbergieae</taxon>
        <taxon>Pterocarpus clade</taxon>
        <taxon>Stylosanthes</taxon>
    </lineage>
</organism>
<keyword evidence="4" id="KW-1185">Reference proteome</keyword>
<comment type="caution">
    <text evidence="3">The sequence shown here is derived from an EMBL/GenBank/DDBJ whole genome shotgun (WGS) entry which is preliminary data.</text>
</comment>
<dbReference type="EMBL" id="JASCZI010241678">
    <property type="protein sequence ID" value="MED6204530.1"/>
    <property type="molecule type" value="Genomic_DNA"/>
</dbReference>
<proteinExistence type="predicted"/>
<accession>A0ABU6Y5F5</accession>
<evidence type="ECO:0000256" key="1">
    <source>
        <dbReference type="SAM" id="MobiDB-lite"/>
    </source>
</evidence>
<gene>
    <name evidence="3" type="ORF">PIB30_009806</name>
</gene>
<feature type="transmembrane region" description="Helical" evidence="2">
    <location>
        <begin position="92"/>
        <end position="115"/>
    </location>
</feature>
<protein>
    <recommendedName>
        <fullName evidence="5">Transmembrane protein</fullName>
    </recommendedName>
</protein>
<keyword evidence="2" id="KW-0812">Transmembrane</keyword>
<sequence length="161" mass="17935">MICNESHHHRLPSSLHSLPTPFKSPQTPSPSLSPLPSLRRCHYPSGIIVHSSSYIFTFRRRFVFLKARGCFVAAQTGSSPPRSIGNRRHFPFYSVTVVVLLPLALFFLLLAVLLFTSSVLSFFSSLPPTAAASSPPSWLRFLEFEMADSTPQSGSKMRIIE</sequence>
<evidence type="ECO:0008006" key="5">
    <source>
        <dbReference type="Google" id="ProtNLM"/>
    </source>
</evidence>
<dbReference type="Proteomes" id="UP001341840">
    <property type="component" value="Unassembled WGS sequence"/>
</dbReference>
<reference evidence="3 4" key="1">
    <citation type="journal article" date="2023" name="Plants (Basel)">
        <title>Bridging the Gap: Combining Genomics and Transcriptomics Approaches to Understand Stylosanthes scabra, an Orphan Legume from the Brazilian Caatinga.</title>
        <authorList>
            <person name="Ferreira-Neto J.R.C."/>
            <person name="da Silva M.D."/>
            <person name="Binneck E."/>
            <person name="de Melo N.F."/>
            <person name="da Silva R.H."/>
            <person name="de Melo A.L.T.M."/>
            <person name="Pandolfi V."/>
            <person name="Bustamante F.O."/>
            <person name="Brasileiro-Vidal A.C."/>
            <person name="Benko-Iseppon A.M."/>
        </authorList>
    </citation>
    <scope>NUCLEOTIDE SEQUENCE [LARGE SCALE GENOMIC DNA]</scope>
    <source>
        <tissue evidence="3">Leaves</tissue>
    </source>
</reference>
<keyword evidence="2" id="KW-1133">Transmembrane helix</keyword>
<evidence type="ECO:0000313" key="4">
    <source>
        <dbReference type="Proteomes" id="UP001341840"/>
    </source>
</evidence>
<keyword evidence="2" id="KW-0472">Membrane</keyword>
<feature type="compositionally biased region" description="Low complexity" evidence="1">
    <location>
        <begin position="12"/>
        <end position="21"/>
    </location>
</feature>
<evidence type="ECO:0000256" key="2">
    <source>
        <dbReference type="SAM" id="Phobius"/>
    </source>
</evidence>
<evidence type="ECO:0000313" key="3">
    <source>
        <dbReference type="EMBL" id="MED6204530.1"/>
    </source>
</evidence>
<name>A0ABU6Y5F5_9FABA</name>
<feature type="region of interest" description="Disordered" evidence="1">
    <location>
        <begin position="1"/>
        <end position="33"/>
    </location>
</feature>